<proteinExistence type="predicted"/>
<dbReference type="PIRSF" id="PIRSF002741">
    <property type="entry name" value="MppA"/>
    <property type="match status" value="1"/>
</dbReference>
<dbReference type="Proteomes" id="UP001500427">
    <property type="component" value="Unassembled WGS sequence"/>
</dbReference>
<dbReference type="InterPro" id="IPR039424">
    <property type="entry name" value="SBP_5"/>
</dbReference>
<dbReference type="Pfam" id="PF00496">
    <property type="entry name" value="SBP_bac_5"/>
    <property type="match status" value="1"/>
</dbReference>
<dbReference type="InterPro" id="IPR000914">
    <property type="entry name" value="SBP_5_dom"/>
</dbReference>
<gene>
    <name evidence="3" type="ORF">GCM10023258_03170</name>
</gene>
<name>A0ABP9J0Y3_9MICO</name>
<dbReference type="InterPro" id="IPR030678">
    <property type="entry name" value="Peptide/Ni-bd"/>
</dbReference>
<dbReference type="PROSITE" id="PS51257">
    <property type="entry name" value="PROKAR_LIPOPROTEIN"/>
    <property type="match status" value="1"/>
</dbReference>
<keyword evidence="4" id="KW-1185">Reference proteome</keyword>
<dbReference type="SUPFAM" id="SSF53850">
    <property type="entry name" value="Periplasmic binding protein-like II"/>
    <property type="match status" value="1"/>
</dbReference>
<dbReference type="CDD" id="cd00995">
    <property type="entry name" value="PBP2_NikA_DppA_OppA_like"/>
    <property type="match status" value="1"/>
</dbReference>
<feature type="chain" id="PRO_5045400533" evidence="1">
    <location>
        <begin position="24"/>
        <end position="534"/>
    </location>
</feature>
<feature type="domain" description="Solute-binding protein family 5" evidence="2">
    <location>
        <begin position="89"/>
        <end position="433"/>
    </location>
</feature>
<protein>
    <submittedName>
        <fullName evidence="3">ABC transporter substrate-binding protein</fullName>
    </submittedName>
</protein>
<evidence type="ECO:0000256" key="1">
    <source>
        <dbReference type="SAM" id="SignalP"/>
    </source>
</evidence>
<dbReference type="Gene3D" id="3.10.105.10">
    <property type="entry name" value="Dipeptide-binding Protein, Domain 3"/>
    <property type="match status" value="1"/>
</dbReference>
<evidence type="ECO:0000313" key="3">
    <source>
        <dbReference type="EMBL" id="GAA5017069.1"/>
    </source>
</evidence>
<evidence type="ECO:0000313" key="4">
    <source>
        <dbReference type="Proteomes" id="UP001500427"/>
    </source>
</evidence>
<dbReference type="PANTHER" id="PTHR30290">
    <property type="entry name" value="PERIPLASMIC BINDING COMPONENT OF ABC TRANSPORTER"/>
    <property type="match status" value="1"/>
</dbReference>
<dbReference type="Gene3D" id="3.40.190.10">
    <property type="entry name" value="Periplasmic binding protein-like II"/>
    <property type="match status" value="1"/>
</dbReference>
<comment type="caution">
    <text evidence="3">The sequence shown here is derived from an EMBL/GenBank/DDBJ whole genome shotgun (WGS) entry which is preliminary data.</text>
</comment>
<dbReference type="RefSeq" id="WP_345505668.1">
    <property type="nucleotide sequence ID" value="NZ_BAABIW010000002.1"/>
</dbReference>
<organism evidence="3 4">
    <name type="scientific">Terrabacter aeriphilus</name>
    <dbReference type="NCBI Taxonomy" id="515662"/>
    <lineage>
        <taxon>Bacteria</taxon>
        <taxon>Bacillati</taxon>
        <taxon>Actinomycetota</taxon>
        <taxon>Actinomycetes</taxon>
        <taxon>Micrococcales</taxon>
        <taxon>Intrasporangiaceae</taxon>
        <taxon>Terrabacter</taxon>
    </lineage>
</organism>
<accession>A0ABP9J0Y3</accession>
<sequence>MRVPWVGRGLAALAVGVTSVALAACAPSAPSESGSGASGGSGAADVLNIATTTDVVNLNPMLGNSRTDSWVTDLMYPRLLTIDADGSKQPYLATKWGYSADGKTGFYELRDDFTWSDGTKLTAKDVAYSINTIKTQQPKGNVVAGFMGNLVKATAVSDTRVEVQMARPDSIVVPEVGFWMTVVPEHVFGKQAKMDDFANSSDWVSAGPYRLSSIAKGQSYTLERVASYPMAPGGKPTLSKVVFKVYPDVNTEILALQKGDVDVIANALPPAQVKGLSSTPGLQVADVPGLGFTHMTYNMKRQPMNDVRVRQALAHAVDYEAIRAVAVQGQAVTANSSPITDSLKEWADPSLKEYAYDPEKSKALLAEAGVSNLKLSMIYSLQDPVVATWATMVKDSAAKAGITIDLRGLDRNTYLAKTVEGDYDIYAGSFAIMDEPISNMALQYLPEGAINYSQVDDPKLTALIEQAQGTVDVAEQKSLVQQAARYVHENMIDNIMYVQNLKVAHSDTWTGFETKPSELLSIIDPQSLAKVTRK</sequence>
<feature type="signal peptide" evidence="1">
    <location>
        <begin position="1"/>
        <end position="23"/>
    </location>
</feature>
<dbReference type="EMBL" id="BAABIW010000002">
    <property type="protein sequence ID" value="GAA5017069.1"/>
    <property type="molecule type" value="Genomic_DNA"/>
</dbReference>
<dbReference type="Gene3D" id="3.90.76.10">
    <property type="entry name" value="Dipeptide-binding Protein, Domain 1"/>
    <property type="match status" value="1"/>
</dbReference>
<evidence type="ECO:0000259" key="2">
    <source>
        <dbReference type="Pfam" id="PF00496"/>
    </source>
</evidence>
<keyword evidence="1" id="KW-0732">Signal</keyword>
<reference evidence="4" key="1">
    <citation type="journal article" date="2019" name="Int. J. Syst. Evol. Microbiol.">
        <title>The Global Catalogue of Microorganisms (GCM) 10K type strain sequencing project: providing services to taxonomists for standard genome sequencing and annotation.</title>
        <authorList>
            <consortium name="The Broad Institute Genomics Platform"/>
            <consortium name="The Broad Institute Genome Sequencing Center for Infectious Disease"/>
            <person name="Wu L."/>
            <person name="Ma J."/>
        </authorList>
    </citation>
    <scope>NUCLEOTIDE SEQUENCE [LARGE SCALE GENOMIC DNA]</scope>
    <source>
        <strain evidence="4">JCM 17687</strain>
    </source>
</reference>